<organism evidence="1">
    <name type="scientific">Rhizophora mucronata</name>
    <name type="common">Asiatic mangrove</name>
    <dbReference type="NCBI Taxonomy" id="61149"/>
    <lineage>
        <taxon>Eukaryota</taxon>
        <taxon>Viridiplantae</taxon>
        <taxon>Streptophyta</taxon>
        <taxon>Embryophyta</taxon>
        <taxon>Tracheophyta</taxon>
        <taxon>Spermatophyta</taxon>
        <taxon>Magnoliopsida</taxon>
        <taxon>eudicotyledons</taxon>
        <taxon>Gunneridae</taxon>
        <taxon>Pentapetalae</taxon>
        <taxon>rosids</taxon>
        <taxon>fabids</taxon>
        <taxon>Malpighiales</taxon>
        <taxon>Rhizophoraceae</taxon>
        <taxon>Rhizophora</taxon>
    </lineage>
</organism>
<protein>
    <submittedName>
        <fullName evidence="1">BEACH domain-containing protein lvsA-like</fullName>
    </submittedName>
</protein>
<sequence>MDHIHSQKQKNSWKDWHLRKLWIQCFVHFPAKMLMQQLEMKKMKKELLNLTSQIWQENLVWQGMQNSGYLLVEWDPYHCLHYEE</sequence>
<proteinExistence type="predicted"/>
<dbReference type="AlphaFoldDB" id="A0A2P2MDF4"/>
<accession>A0A2P2MDF4</accession>
<dbReference type="EMBL" id="GGEC01047764">
    <property type="protein sequence ID" value="MBX28248.1"/>
    <property type="molecule type" value="Transcribed_RNA"/>
</dbReference>
<reference evidence="1" key="1">
    <citation type="submission" date="2018-02" db="EMBL/GenBank/DDBJ databases">
        <title>Rhizophora mucronata_Transcriptome.</title>
        <authorList>
            <person name="Meera S.P."/>
            <person name="Sreeshan A."/>
            <person name="Augustine A."/>
        </authorList>
    </citation>
    <scope>NUCLEOTIDE SEQUENCE</scope>
    <source>
        <tissue evidence="1">Leaf</tissue>
    </source>
</reference>
<name>A0A2P2MDF4_RHIMU</name>
<evidence type="ECO:0000313" key="1">
    <source>
        <dbReference type="EMBL" id="MBX28248.1"/>
    </source>
</evidence>